<dbReference type="GO" id="GO:0004523">
    <property type="term" value="F:RNA-DNA hybrid ribonuclease activity"/>
    <property type="evidence" value="ECO:0007669"/>
    <property type="project" value="InterPro"/>
</dbReference>
<evidence type="ECO:0000313" key="3">
    <source>
        <dbReference type="Proteomes" id="UP000634136"/>
    </source>
</evidence>
<evidence type="ECO:0000259" key="1">
    <source>
        <dbReference type="Pfam" id="PF13456"/>
    </source>
</evidence>
<dbReference type="InterPro" id="IPR012337">
    <property type="entry name" value="RNaseH-like_sf"/>
</dbReference>
<feature type="domain" description="RNase H type-1" evidence="1">
    <location>
        <begin position="16"/>
        <end position="95"/>
    </location>
</feature>
<accession>A0A834XBG7</accession>
<dbReference type="GO" id="GO:0003676">
    <property type="term" value="F:nucleic acid binding"/>
    <property type="evidence" value="ECO:0007669"/>
    <property type="project" value="InterPro"/>
</dbReference>
<comment type="caution">
    <text evidence="2">The sequence shown here is derived from an EMBL/GenBank/DDBJ whole genome shotgun (WGS) entry which is preliminary data.</text>
</comment>
<gene>
    <name evidence="2" type="ORF">G2W53_003833</name>
</gene>
<dbReference type="Proteomes" id="UP000634136">
    <property type="component" value="Unassembled WGS sequence"/>
</dbReference>
<evidence type="ECO:0000313" key="2">
    <source>
        <dbReference type="EMBL" id="KAF7841535.1"/>
    </source>
</evidence>
<sequence>MLQRLDPQENEKCRVNVDALKRSDVATGLGCVIRNHQWRVLGAVAKRGQPCASVEQLEASAVLLGLEFARGFGCEAVLLEWDACGVINQLNGQTEFIGSMGPIFESTRVVPP</sequence>
<reference evidence="2" key="1">
    <citation type="submission" date="2020-09" db="EMBL/GenBank/DDBJ databases">
        <title>Genome-Enabled Discovery of Anthraquinone Biosynthesis in Senna tora.</title>
        <authorList>
            <person name="Kang S.-H."/>
            <person name="Pandey R.P."/>
            <person name="Lee C.-M."/>
            <person name="Sim J.-S."/>
            <person name="Jeong J.-T."/>
            <person name="Choi B.-S."/>
            <person name="Jung M."/>
            <person name="Ginzburg D."/>
            <person name="Zhao K."/>
            <person name="Won S.Y."/>
            <person name="Oh T.-J."/>
            <person name="Yu Y."/>
            <person name="Kim N.-H."/>
            <person name="Lee O.R."/>
            <person name="Lee T.-H."/>
            <person name="Bashyal P."/>
            <person name="Kim T.-S."/>
            <person name="Lee W.-H."/>
            <person name="Kawkins C."/>
            <person name="Kim C.-K."/>
            <person name="Kim J.S."/>
            <person name="Ahn B.O."/>
            <person name="Rhee S.Y."/>
            <person name="Sohng J.K."/>
        </authorList>
    </citation>
    <scope>NUCLEOTIDE SEQUENCE</scope>
    <source>
        <tissue evidence="2">Leaf</tissue>
    </source>
</reference>
<protein>
    <recommendedName>
        <fullName evidence="1">RNase H type-1 domain-containing protein</fullName>
    </recommendedName>
</protein>
<dbReference type="OrthoDB" id="1434107at2759"/>
<keyword evidence="3" id="KW-1185">Reference proteome</keyword>
<dbReference type="PANTHER" id="PTHR47074">
    <property type="entry name" value="BNAC02G40300D PROTEIN"/>
    <property type="match status" value="1"/>
</dbReference>
<dbReference type="PANTHER" id="PTHR47074:SF11">
    <property type="entry name" value="REVERSE TRANSCRIPTASE-LIKE PROTEIN"/>
    <property type="match status" value="1"/>
</dbReference>
<proteinExistence type="predicted"/>
<dbReference type="AlphaFoldDB" id="A0A834XBG7"/>
<dbReference type="Gene3D" id="3.30.420.10">
    <property type="entry name" value="Ribonuclease H-like superfamily/Ribonuclease H"/>
    <property type="match status" value="1"/>
</dbReference>
<dbReference type="EMBL" id="JAAIUW010000002">
    <property type="protein sequence ID" value="KAF7841535.1"/>
    <property type="molecule type" value="Genomic_DNA"/>
</dbReference>
<dbReference type="InterPro" id="IPR052929">
    <property type="entry name" value="RNase_H-like_EbsB-rel"/>
</dbReference>
<organism evidence="2 3">
    <name type="scientific">Senna tora</name>
    <dbReference type="NCBI Taxonomy" id="362788"/>
    <lineage>
        <taxon>Eukaryota</taxon>
        <taxon>Viridiplantae</taxon>
        <taxon>Streptophyta</taxon>
        <taxon>Embryophyta</taxon>
        <taxon>Tracheophyta</taxon>
        <taxon>Spermatophyta</taxon>
        <taxon>Magnoliopsida</taxon>
        <taxon>eudicotyledons</taxon>
        <taxon>Gunneridae</taxon>
        <taxon>Pentapetalae</taxon>
        <taxon>rosids</taxon>
        <taxon>fabids</taxon>
        <taxon>Fabales</taxon>
        <taxon>Fabaceae</taxon>
        <taxon>Caesalpinioideae</taxon>
        <taxon>Cassia clade</taxon>
        <taxon>Senna</taxon>
    </lineage>
</organism>
<dbReference type="InterPro" id="IPR036397">
    <property type="entry name" value="RNaseH_sf"/>
</dbReference>
<dbReference type="CDD" id="cd06222">
    <property type="entry name" value="RNase_H_like"/>
    <property type="match status" value="1"/>
</dbReference>
<dbReference type="InterPro" id="IPR002156">
    <property type="entry name" value="RNaseH_domain"/>
</dbReference>
<dbReference type="InterPro" id="IPR044730">
    <property type="entry name" value="RNase_H-like_dom_plant"/>
</dbReference>
<dbReference type="Pfam" id="PF13456">
    <property type="entry name" value="RVT_3"/>
    <property type="match status" value="1"/>
</dbReference>
<name>A0A834XBG7_9FABA</name>
<dbReference type="SUPFAM" id="SSF53098">
    <property type="entry name" value="Ribonuclease H-like"/>
    <property type="match status" value="1"/>
</dbReference>